<keyword evidence="2" id="KW-0812">Transmembrane</keyword>
<evidence type="ECO:0000313" key="4">
    <source>
        <dbReference type="Proteomes" id="UP000830115"/>
    </source>
</evidence>
<keyword evidence="4" id="KW-1185">Reference proteome</keyword>
<evidence type="ECO:0000256" key="1">
    <source>
        <dbReference type="SAM" id="MobiDB-lite"/>
    </source>
</evidence>
<evidence type="ECO:0000256" key="2">
    <source>
        <dbReference type="SAM" id="Phobius"/>
    </source>
</evidence>
<feature type="transmembrane region" description="Helical" evidence="2">
    <location>
        <begin position="161"/>
        <end position="181"/>
    </location>
</feature>
<keyword evidence="2" id="KW-0472">Membrane</keyword>
<evidence type="ECO:0000313" key="3">
    <source>
        <dbReference type="EMBL" id="UQA95411.1"/>
    </source>
</evidence>
<feature type="transmembrane region" description="Helical" evidence="2">
    <location>
        <begin position="118"/>
        <end position="141"/>
    </location>
</feature>
<protein>
    <recommendedName>
        <fullName evidence="5">Integral membrane protein</fullName>
    </recommendedName>
</protein>
<reference evidence="3" key="1">
    <citation type="submission" date="2021-10" db="EMBL/GenBank/DDBJ databases">
        <title>Streptomyces nigrumlapis sp.nov.,an antimicrobial producing actinobacterium isolated from Black Gobi rocks.</title>
        <authorList>
            <person name="Wen Y."/>
            <person name="Zhang W."/>
            <person name="Liu X.G."/>
        </authorList>
    </citation>
    <scope>NUCLEOTIDE SEQUENCE</scope>
    <source>
        <strain evidence="3">ST13-2-2</strain>
    </source>
</reference>
<feature type="transmembrane region" description="Helical" evidence="2">
    <location>
        <begin position="61"/>
        <end position="85"/>
    </location>
</feature>
<dbReference type="EMBL" id="CP086322">
    <property type="protein sequence ID" value="UQA95411.1"/>
    <property type="molecule type" value="Genomic_DNA"/>
</dbReference>
<organism evidence="3 4">
    <name type="scientific">Streptomyces halobius</name>
    <dbReference type="NCBI Taxonomy" id="2879846"/>
    <lineage>
        <taxon>Bacteria</taxon>
        <taxon>Bacillati</taxon>
        <taxon>Actinomycetota</taxon>
        <taxon>Actinomycetes</taxon>
        <taxon>Kitasatosporales</taxon>
        <taxon>Streptomycetaceae</taxon>
        <taxon>Streptomyces</taxon>
    </lineage>
</organism>
<evidence type="ECO:0008006" key="5">
    <source>
        <dbReference type="Google" id="ProtNLM"/>
    </source>
</evidence>
<accession>A0ABY4MGC2</accession>
<dbReference type="RefSeq" id="WP_248866327.1">
    <property type="nucleotide sequence ID" value="NZ_CP086322.1"/>
</dbReference>
<name>A0ABY4MGC2_9ACTN</name>
<sequence>MERGRHEHDEPGEGCLTRLVRVPVRVVVLVVVVPLRMIWDVLTACGRALNRTVLSPVGRAIAWPAVRVAEGALWLGKAFFVWPWVALWRYVLAPAGRGIAVAAVFLARYLVVVPVTFLVRYLVIVPVTFLVRYLVVVPAVWLYRTVLTPLGHGLVLLVRGIGMVVTTLVRWIVVVPAVALWRYVLLPAGRALAAAVTVVVREVGDALGHCWRAAGFLSRAVGRFLGRLLRWIVVEPCRWVYRSVLTPFGHGIRDGIWRPVRHVLREAGRATSRALSAARESARQARKEIRRALFGAPREPVRAKAAQPRRELGDSAARTLGKTSGRDLSPPTRG</sequence>
<feature type="transmembrane region" description="Helical" evidence="2">
    <location>
        <begin position="91"/>
        <end position="111"/>
    </location>
</feature>
<gene>
    <name evidence="3" type="ORF">K9S39_29335</name>
</gene>
<dbReference type="Proteomes" id="UP000830115">
    <property type="component" value="Chromosome"/>
</dbReference>
<feature type="region of interest" description="Disordered" evidence="1">
    <location>
        <begin position="296"/>
        <end position="334"/>
    </location>
</feature>
<proteinExistence type="predicted"/>
<keyword evidence="2" id="KW-1133">Transmembrane helix</keyword>